<gene>
    <name evidence="1" type="ORF">BRAPAZ1V2_A02P36280.2</name>
</gene>
<feature type="non-terminal residue" evidence="1">
    <location>
        <position position="1"/>
    </location>
</feature>
<proteinExistence type="predicted"/>
<dbReference type="EMBL" id="LS974618">
    <property type="protein sequence ID" value="CAG7894676.1"/>
    <property type="molecule type" value="Genomic_DNA"/>
</dbReference>
<dbReference type="Proteomes" id="UP000694005">
    <property type="component" value="Chromosome A02"/>
</dbReference>
<accession>A0A8D9H8G4</accession>
<organism evidence="1 2">
    <name type="scientific">Brassica campestris</name>
    <name type="common">Field mustard</name>
    <dbReference type="NCBI Taxonomy" id="3711"/>
    <lineage>
        <taxon>Eukaryota</taxon>
        <taxon>Viridiplantae</taxon>
        <taxon>Streptophyta</taxon>
        <taxon>Embryophyta</taxon>
        <taxon>Tracheophyta</taxon>
        <taxon>Spermatophyta</taxon>
        <taxon>Magnoliopsida</taxon>
        <taxon>eudicotyledons</taxon>
        <taxon>Gunneridae</taxon>
        <taxon>Pentapetalae</taxon>
        <taxon>rosids</taxon>
        <taxon>malvids</taxon>
        <taxon>Brassicales</taxon>
        <taxon>Brassicaceae</taxon>
        <taxon>Brassiceae</taxon>
        <taxon>Brassica</taxon>
    </lineage>
</organism>
<name>A0A8D9H8G4_BRACM</name>
<protein>
    <submittedName>
        <fullName evidence="1">Uncharacterized protein</fullName>
    </submittedName>
</protein>
<reference evidence="1 2" key="1">
    <citation type="submission" date="2021-07" db="EMBL/GenBank/DDBJ databases">
        <authorList>
            <consortium name="Genoscope - CEA"/>
            <person name="William W."/>
        </authorList>
    </citation>
    <scope>NUCLEOTIDE SEQUENCE [LARGE SCALE GENOMIC DNA]</scope>
</reference>
<evidence type="ECO:0000313" key="2">
    <source>
        <dbReference type="Proteomes" id="UP000694005"/>
    </source>
</evidence>
<evidence type="ECO:0000313" key="1">
    <source>
        <dbReference type="EMBL" id="CAG7894676.1"/>
    </source>
</evidence>
<dbReference type="AlphaFoldDB" id="A0A8D9H8G4"/>
<sequence>RQRKLQVWWRSLGTSYSVDVKGTSGILGNEENFTFPRVTSMVENGYRCRRISKNKLTECAGFSGWAKLVL</sequence>
<dbReference type="Gramene" id="A02p36280.2_BraZ1">
    <property type="protein sequence ID" value="A02p36280.2_BraZ1.CDS.1"/>
    <property type="gene ID" value="A02g36280.2_BraZ1"/>
</dbReference>